<evidence type="ECO:0000259" key="5">
    <source>
        <dbReference type="Pfam" id="PF13579"/>
    </source>
</evidence>
<reference evidence="7" key="1">
    <citation type="submission" date="2016-10" db="EMBL/GenBank/DDBJ databases">
        <authorList>
            <person name="Varghese N."/>
            <person name="Submissions S."/>
        </authorList>
    </citation>
    <scope>NUCLEOTIDE SEQUENCE [LARGE SCALE GENOMIC DNA]</scope>
    <source>
        <strain evidence="7">CGMCC 1.6963</strain>
    </source>
</reference>
<name>A0A1H9X1D3_9MICO</name>
<protein>
    <recommendedName>
        <fullName evidence="1">D-inositol 3-phosphate glycosyltransferase</fullName>
    </recommendedName>
</protein>
<evidence type="ECO:0000256" key="1">
    <source>
        <dbReference type="ARBA" id="ARBA00021292"/>
    </source>
</evidence>
<dbReference type="SUPFAM" id="SSF53756">
    <property type="entry name" value="UDP-Glycosyltransferase/glycogen phosphorylase"/>
    <property type="match status" value="1"/>
</dbReference>
<evidence type="ECO:0000256" key="3">
    <source>
        <dbReference type="ARBA" id="ARBA00022679"/>
    </source>
</evidence>
<evidence type="ECO:0000256" key="2">
    <source>
        <dbReference type="ARBA" id="ARBA00022676"/>
    </source>
</evidence>
<organism evidence="6 7">
    <name type="scientific">Pedococcus cremeus</name>
    <dbReference type="NCBI Taxonomy" id="587636"/>
    <lineage>
        <taxon>Bacteria</taxon>
        <taxon>Bacillati</taxon>
        <taxon>Actinomycetota</taxon>
        <taxon>Actinomycetes</taxon>
        <taxon>Micrococcales</taxon>
        <taxon>Intrasporangiaceae</taxon>
        <taxon>Pedococcus</taxon>
    </lineage>
</organism>
<dbReference type="PANTHER" id="PTHR45947">
    <property type="entry name" value="SULFOQUINOVOSYL TRANSFERASE SQD2"/>
    <property type="match status" value="1"/>
</dbReference>
<keyword evidence="7" id="KW-1185">Reference proteome</keyword>
<sequence>MLLLNWRDTGHPDGGGSEVYLEHVADGLAALGRDVTLLTARYAGSAAHEVRPSGVRVVRVGGRLGVYPLAALTVLLRRIPRPDVVIETQNGMPYLAALWARRTPHAVLVHHVHREQWPVVFPPRVARAGWWIESRLAPSVNRHRPYVTVSELSRAELVDLGVRADQIRVVHNGVLPPPAQDVGRTLHPQLLVLGRLVPHKRVEIALSVVERLRPEFPGLRLVVAGRGWWEDELRREVDERGLAEAVDLRGFVSDEERHRLYASSWVSLVPSLKEGWGLVVVEAGLHETPSVAFDGAGGVTESIIDGTTGLLARRDDVDHFVALTRELLLDEGRRTDMGLKAAAFASQFTWPETVAGFDALVTELLAQPRAGRGRSR</sequence>
<dbReference type="Pfam" id="PF13579">
    <property type="entry name" value="Glyco_trans_4_4"/>
    <property type="match status" value="1"/>
</dbReference>
<dbReference type="STRING" id="587636.SAMN05216199_3321"/>
<evidence type="ECO:0000313" key="6">
    <source>
        <dbReference type="EMBL" id="SES39904.1"/>
    </source>
</evidence>
<dbReference type="InterPro" id="IPR028098">
    <property type="entry name" value="Glyco_trans_4-like_N"/>
</dbReference>
<dbReference type="PANTHER" id="PTHR45947:SF3">
    <property type="entry name" value="SULFOQUINOVOSYL TRANSFERASE SQD2"/>
    <property type="match status" value="1"/>
</dbReference>
<feature type="domain" description="Glycosyl transferase family 1" evidence="4">
    <location>
        <begin position="188"/>
        <end position="341"/>
    </location>
</feature>
<dbReference type="CDD" id="cd03801">
    <property type="entry name" value="GT4_PimA-like"/>
    <property type="match status" value="1"/>
</dbReference>
<gene>
    <name evidence="6" type="ORF">SAMN05216199_3321</name>
</gene>
<dbReference type="GO" id="GO:0016758">
    <property type="term" value="F:hexosyltransferase activity"/>
    <property type="evidence" value="ECO:0007669"/>
    <property type="project" value="TreeGrafter"/>
</dbReference>
<proteinExistence type="predicted"/>
<keyword evidence="2" id="KW-0328">Glycosyltransferase</keyword>
<dbReference type="Proteomes" id="UP000199019">
    <property type="component" value="Unassembled WGS sequence"/>
</dbReference>
<dbReference type="InterPro" id="IPR001296">
    <property type="entry name" value="Glyco_trans_1"/>
</dbReference>
<keyword evidence="3 6" id="KW-0808">Transferase</keyword>
<accession>A0A1H9X1D3</accession>
<evidence type="ECO:0000313" key="7">
    <source>
        <dbReference type="Proteomes" id="UP000199019"/>
    </source>
</evidence>
<feature type="domain" description="Glycosyltransferase subfamily 4-like N-terminal" evidence="5">
    <location>
        <begin position="15"/>
        <end position="173"/>
    </location>
</feature>
<dbReference type="AlphaFoldDB" id="A0A1H9X1D3"/>
<dbReference type="Gene3D" id="3.40.50.2000">
    <property type="entry name" value="Glycogen Phosphorylase B"/>
    <property type="match status" value="2"/>
</dbReference>
<dbReference type="InterPro" id="IPR050194">
    <property type="entry name" value="Glycosyltransferase_grp1"/>
</dbReference>
<dbReference type="GO" id="GO:1901137">
    <property type="term" value="P:carbohydrate derivative biosynthetic process"/>
    <property type="evidence" value="ECO:0007669"/>
    <property type="project" value="UniProtKB-ARBA"/>
</dbReference>
<dbReference type="Pfam" id="PF00534">
    <property type="entry name" value="Glycos_transf_1"/>
    <property type="match status" value="1"/>
</dbReference>
<dbReference type="EMBL" id="FOHB01000006">
    <property type="protein sequence ID" value="SES39904.1"/>
    <property type="molecule type" value="Genomic_DNA"/>
</dbReference>
<evidence type="ECO:0000259" key="4">
    <source>
        <dbReference type="Pfam" id="PF00534"/>
    </source>
</evidence>